<protein>
    <submittedName>
        <fullName evidence="1">Uncharacterized protein</fullName>
    </submittedName>
</protein>
<dbReference type="STRING" id="81972.D7KSH4"/>
<dbReference type="AlphaFoldDB" id="D7KSH4"/>
<proteinExistence type="predicted"/>
<dbReference type="Gramene" id="scaffold_201247.1">
    <property type="protein sequence ID" value="scaffold_201247.1"/>
    <property type="gene ID" value="scaffold_201247.1"/>
</dbReference>
<sequence length="75" mass="8149">MLKDNYGGVTAYAYHGGVNIKYTALINIQRALEEADLKNAKVTVPFNADIYFSPEGNPVPSAGDFKPELIKGCND</sequence>
<reference evidence="2" key="1">
    <citation type="journal article" date="2011" name="Nat. Genet.">
        <title>The Arabidopsis lyrata genome sequence and the basis of rapid genome size change.</title>
        <authorList>
            <person name="Hu T.T."/>
            <person name="Pattyn P."/>
            <person name="Bakker E.G."/>
            <person name="Cao J."/>
            <person name="Cheng J.-F."/>
            <person name="Clark R.M."/>
            <person name="Fahlgren N."/>
            <person name="Fawcett J.A."/>
            <person name="Grimwood J."/>
            <person name="Gundlach H."/>
            <person name="Haberer G."/>
            <person name="Hollister J.D."/>
            <person name="Ossowski S."/>
            <person name="Ottilar R.P."/>
            <person name="Salamov A.A."/>
            <person name="Schneeberger K."/>
            <person name="Spannagl M."/>
            <person name="Wang X."/>
            <person name="Yang L."/>
            <person name="Nasrallah M.E."/>
            <person name="Bergelson J."/>
            <person name="Carrington J.C."/>
            <person name="Gaut B.S."/>
            <person name="Schmutz J."/>
            <person name="Mayer K.F.X."/>
            <person name="Van de Peer Y."/>
            <person name="Grigoriev I.V."/>
            <person name="Nordborg M."/>
            <person name="Weigel D."/>
            <person name="Guo Y.-L."/>
        </authorList>
    </citation>
    <scope>NUCLEOTIDE SEQUENCE [LARGE SCALE GENOMIC DNA]</scope>
    <source>
        <strain evidence="2">cv. MN47</strain>
    </source>
</reference>
<dbReference type="HOGENOM" id="CLU_2674444_0_0_1"/>
<keyword evidence="2" id="KW-1185">Reference proteome</keyword>
<accession>D7KSH4</accession>
<evidence type="ECO:0000313" key="1">
    <source>
        <dbReference type="EMBL" id="EFH64710.1"/>
    </source>
</evidence>
<gene>
    <name evidence="1" type="ORF">ARALYDRAFT_894173</name>
</gene>
<name>D7KSH4_ARALL</name>
<dbReference type="EMBL" id="GL348714">
    <property type="protein sequence ID" value="EFH64710.1"/>
    <property type="molecule type" value="Genomic_DNA"/>
</dbReference>
<evidence type="ECO:0000313" key="2">
    <source>
        <dbReference type="Proteomes" id="UP000008694"/>
    </source>
</evidence>
<dbReference type="Proteomes" id="UP000008694">
    <property type="component" value="Unassembled WGS sequence"/>
</dbReference>
<organism evidence="2">
    <name type="scientific">Arabidopsis lyrata subsp. lyrata</name>
    <name type="common">Lyre-leaved rock-cress</name>
    <dbReference type="NCBI Taxonomy" id="81972"/>
    <lineage>
        <taxon>Eukaryota</taxon>
        <taxon>Viridiplantae</taxon>
        <taxon>Streptophyta</taxon>
        <taxon>Embryophyta</taxon>
        <taxon>Tracheophyta</taxon>
        <taxon>Spermatophyta</taxon>
        <taxon>Magnoliopsida</taxon>
        <taxon>eudicotyledons</taxon>
        <taxon>Gunneridae</taxon>
        <taxon>Pentapetalae</taxon>
        <taxon>rosids</taxon>
        <taxon>malvids</taxon>
        <taxon>Brassicales</taxon>
        <taxon>Brassicaceae</taxon>
        <taxon>Camelineae</taxon>
        <taxon>Arabidopsis</taxon>
    </lineage>
</organism>